<name>A0A0F9IKF5_9ZZZZ</name>
<protein>
    <submittedName>
        <fullName evidence="1">Uncharacterized protein</fullName>
    </submittedName>
</protein>
<gene>
    <name evidence="1" type="ORF">LCGC14_1568270</name>
</gene>
<proteinExistence type="predicted"/>
<dbReference type="EMBL" id="LAZR01012195">
    <property type="protein sequence ID" value="KKM28081.1"/>
    <property type="molecule type" value="Genomic_DNA"/>
</dbReference>
<evidence type="ECO:0000313" key="1">
    <source>
        <dbReference type="EMBL" id="KKM28081.1"/>
    </source>
</evidence>
<sequence>MATIERMEKKRSSQVMEILEAVKMLGAEVAELKIRIGEPDVIELKAEIDETVDRTDEILAAIRSTALDIGQQTKQASIAVGSMADEMVNLKTEIAELRPPIAPPPAAATRRTKK</sequence>
<reference evidence="1" key="1">
    <citation type="journal article" date="2015" name="Nature">
        <title>Complex archaea that bridge the gap between prokaryotes and eukaryotes.</title>
        <authorList>
            <person name="Spang A."/>
            <person name="Saw J.H."/>
            <person name="Jorgensen S.L."/>
            <person name="Zaremba-Niedzwiedzka K."/>
            <person name="Martijn J."/>
            <person name="Lind A.E."/>
            <person name="van Eijk R."/>
            <person name="Schleper C."/>
            <person name="Guy L."/>
            <person name="Ettema T.J."/>
        </authorList>
    </citation>
    <scope>NUCLEOTIDE SEQUENCE</scope>
</reference>
<accession>A0A0F9IKF5</accession>
<dbReference type="AlphaFoldDB" id="A0A0F9IKF5"/>
<organism evidence="1">
    <name type="scientific">marine sediment metagenome</name>
    <dbReference type="NCBI Taxonomy" id="412755"/>
    <lineage>
        <taxon>unclassified sequences</taxon>
        <taxon>metagenomes</taxon>
        <taxon>ecological metagenomes</taxon>
    </lineage>
</organism>
<comment type="caution">
    <text evidence="1">The sequence shown here is derived from an EMBL/GenBank/DDBJ whole genome shotgun (WGS) entry which is preliminary data.</text>
</comment>